<dbReference type="GO" id="GO:0046872">
    <property type="term" value="F:metal ion binding"/>
    <property type="evidence" value="ECO:0007669"/>
    <property type="project" value="UniProtKB-KW"/>
</dbReference>
<keyword evidence="9" id="KW-0408">Iron</keyword>
<evidence type="ECO:0000256" key="4">
    <source>
        <dbReference type="ARBA" id="ARBA00008654"/>
    </source>
</evidence>
<evidence type="ECO:0000256" key="2">
    <source>
        <dbReference type="ARBA" id="ARBA00001961"/>
    </source>
</evidence>
<keyword evidence="8" id="KW-0560">Oxidoreductase</keyword>
<keyword evidence="7" id="KW-0223">Dioxygenase</keyword>
<organism evidence="12 13">
    <name type="scientific">Hermetia illucens</name>
    <name type="common">Black soldier fly</name>
    <dbReference type="NCBI Taxonomy" id="343691"/>
    <lineage>
        <taxon>Eukaryota</taxon>
        <taxon>Metazoa</taxon>
        <taxon>Ecdysozoa</taxon>
        <taxon>Arthropoda</taxon>
        <taxon>Hexapoda</taxon>
        <taxon>Insecta</taxon>
        <taxon>Pterygota</taxon>
        <taxon>Neoptera</taxon>
        <taxon>Endopterygota</taxon>
        <taxon>Diptera</taxon>
        <taxon>Brachycera</taxon>
        <taxon>Stratiomyomorpha</taxon>
        <taxon>Stratiomyidae</taxon>
        <taxon>Hermetiinae</taxon>
        <taxon>Hermetia</taxon>
    </lineage>
</organism>
<evidence type="ECO:0000256" key="8">
    <source>
        <dbReference type="ARBA" id="ARBA00023002"/>
    </source>
</evidence>
<dbReference type="PANTHER" id="PTHR10696">
    <property type="entry name" value="GAMMA-BUTYROBETAINE HYDROXYLASE-RELATED"/>
    <property type="match status" value="1"/>
</dbReference>
<comment type="cofactor">
    <cofactor evidence="2">
        <name>L-ascorbate</name>
        <dbReference type="ChEBI" id="CHEBI:38290"/>
    </cofactor>
</comment>
<gene>
    <name evidence="12" type="ORF">HERILL_LOCUS846</name>
</gene>
<evidence type="ECO:0008006" key="14">
    <source>
        <dbReference type="Google" id="ProtNLM"/>
    </source>
</evidence>
<dbReference type="Proteomes" id="UP000594454">
    <property type="component" value="Chromosome 1"/>
</dbReference>
<keyword evidence="13" id="KW-1185">Reference proteome</keyword>
<dbReference type="InParanoid" id="A0A7R8UB41"/>
<sequence length="398" mass="46788">MFARFLPRSPHAEIYTQIRSLLTASIESQYVRVNHDEKSMKFPQIWLRDNCCCPECFHEGTQSRIYKFKVGVRAERVQALDDKSVQIEWNDRHTSVYNLKWLGERDFSPENRQKYIDEFYRLKHVFWGKEDFKKECKEFEFDEVMGTNEGLRKWMEALAIYGVALINNSPKEKTTARRLADRVGFIRKTHYGEEFSVMSKPDAKNYAYLSAPLPLHTDLPYYEYKPGLNLLHCFTQSESSGGQSLTADAFYVAERLKQKDPKSYEILTKVPVDWNDIGSEGGGEGFHSIYRSPMINFDADGRYNRINLSIPQRDSHFTVKLEEVIPWYEAYWKLIEILKEETTTFKLKEGQLLTFNNLRVLHGRTGYDDNETNVRHIIGVYLDWDIVYARWRVLKSGK</sequence>
<comment type="cofactor">
    <cofactor evidence="1">
        <name>Fe(2+)</name>
        <dbReference type="ChEBI" id="CHEBI:29033"/>
    </cofactor>
</comment>
<dbReference type="InterPro" id="IPR042098">
    <property type="entry name" value="TauD-like_sf"/>
</dbReference>
<dbReference type="Pfam" id="PF06155">
    <property type="entry name" value="GBBH-like_N"/>
    <property type="match status" value="1"/>
</dbReference>
<keyword evidence="6" id="KW-0124">Carnitine biosynthesis</keyword>
<evidence type="ECO:0000256" key="1">
    <source>
        <dbReference type="ARBA" id="ARBA00001954"/>
    </source>
</evidence>
<comment type="similarity">
    <text evidence="4">Belongs to the gamma-BBH/TMLD family.</text>
</comment>
<dbReference type="PANTHER" id="PTHR10696:SF33">
    <property type="entry name" value="GAMMA-BUTYROBETAINE DIOXYGENASE"/>
    <property type="match status" value="1"/>
</dbReference>
<protein>
    <recommendedName>
        <fullName evidence="14">Gamma-butyrobetaine dioxygenase</fullName>
    </recommendedName>
</protein>
<evidence type="ECO:0000313" key="12">
    <source>
        <dbReference type="EMBL" id="CAD7077504.1"/>
    </source>
</evidence>
<dbReference type="InterPro" id="IPR010376">
    <property type="entry name" value="GBBH-like_N"/>
</dbReference>
<name>A0A7R8UB41_HERIL</name>
<evidence type="ECO:0000256" key="6">
    <source>
        <dbReference type="ARBA" id="ARBA00022873"/>
    </source>
</evidence>
<dbReference type="FunFam" id="3.60.130.10:FF:000001">
    <property type="entry name" value="Trimethyllysine dioxygenase, mitochondrial"/>
    <property type="match status" value="1"/>
</dbReference>
<evidence type="ECO:0000256" key="5">
    <source>
        <dbReference type="ARBA" id="ARBA00022723"/>
    </source>
</evidence>
<accession>A0A7R8UB41</accession>
<dbReference type="Gene3D" id="3.30.2020.30">
    <property type="match status" value="1"/>
</dbReference>
<dbReference type="Pfam" id="PF02668">
    <property type="entry name" value="TauD"/>
    <property type="match status" value="1"/>
</dbReference>
<dbReference type="OrthoDB" id="406634at2759"/>
<dbReference type="FunCoup" id="A0A7R8UB41">
    <property type="interactions" value="88"/>
</dbReference>
<dbReference type="GO" id="GO:0005739">
    <property type="term" value="C:mitochondrion"/>
    <property type="evidence" value="ECO:0007669"/>
    <property type="project" value="TreeGrafter"/>
</dbReference>
<evidence type="ECO:0000256" key="3">
    <source>
        <dbReference type="ARBA" id="ARBA00005022"/>
    </source>
</evidence>
<dbReference type="InterPro" id="IPR050411">
    <property type="entry name" value="AlphaKG_dependent_hydroxylases"/>
</dbReference>
<evidence type="ECO:0000259" key="11">
    <source>
        <dbReference type="Pfam" id="PF06155"/>
    </source>
</evidence>
<keyword evidence="5" id="KW-0479">Metal-binding</keyword>
<comment type="pathway">
    <text evidence="3">Amine and polyamine biosynthesis; carnitine biosynthesis.</text>
</comment>
<evidence type="ECO:0000256" key="9">
    <source>
        <dbReference type="ARBA" id="ARBA00023004"/>
    </source>
</evidence>
<dbReference type="EMBL" id="LR899009">
    <property type="protein sequence ID" value="CAD7077504.1"/>
    <property type="molecule type" value="Genomic_DNA"/>
</dbReference>
<dbReference type="AlphaFoldDB" id="A0A7R8UB41"/>
<evidence type="ECO:0000313" key="13">
    <source>
        <dbReference type="Proteomes" id="UP000594454"/>
    </source>
</evidence>
<reference evidence="12 13" key="1">
    <citation type="submission" date="2020-11" db="EMBL/GenBank/DDBJ databases">
        <authorList>
            <person name="Wallbank WR R."/>
            <person name="Pardo Diaz C."/>
            <person name="Kozak K."/>
            <person name="Martin S."/>
            <person name="Jiggins C."/>
            <person name="Moest M."/>
            <person name="Warren A I."/>
            <person name="Generalovic N T."/>
            <person name="Byers J.R.P. K."/>
            <person name="Montejo-Kovacevich G."/>
            <person name="Yen C E."/>
        </authorList>
    </citation>
    <scope>NUCLEOTIDE SEQUENCE [LARGE SCALE GENOMIC DNA]</scope>
</reference>
<dbReference type="UniPathway" id="UPA00118"/>
<feature type="domain" description="Gamma-butyrobetaine hydroxylase-like N-terminal" evidence="11">
    <location>
        <begin position="27"/>
        <end position="102"/>
    </location>
</feature>
<dbReference type="Gene3D" id="3.60.130.10">
    <property type="entry name" value="Clavaminate synthase-like"/>
    <property type="match status" value="1"/>
</dbReference>
<dbReference type="InterPro" id="IPR038492">
    <property type="entry name" value="GBBH-like_N_sf"/>
</dbReference>
<dbReference type="CDD" id="cd00250">
    <property type="entry name" value="CAS_like"/>
    <property type="match status" value="1"/>
</dbReference>
<dbReference type="FunFam" id="3.30.2020.30:FF:000002">
    <property type="entry name" value="Putative gamma-butyrobetaine dioxygenase"/>
    <property type="match status" value="1"/>
</dbReference>
<dbReference type="GO" id="GO:0045329">
    <property type="term" value="P:carnitine biosynthetic process"/>
    <property type="evidence" value="ECO:0007669"/>
    <property type="project" value="UniProtKB-UniPathway"/>
</dbReference>
<feature type="domain" description="TauD/TfdA-like" evidence="10">
    <location>
        <begin position="131"/>
        <end position="381"/>
    </location>
</feature>
<evidence type="ECO:0000256" key="7">
    <source>
        <dbReference type="ARBA" id="ARBA00022964"/>
    </source>
</evidence>
<proteinExistence type="inferred from homology"/>
<dbReference type="GO" id="GO:0016706">
    <property type="term" value="F:2-oxoglutarate-dependent dioxygenase activity"/>
    <property type="evidence" value="ECO:0007669"/>
    <property type="project" value="UniProtKB-ARBA"/>
</dbReference>
<dbReference type="SUPFAM" id="SSF51197">
    <property type="entry name" value="Clavaminate synthase-like"/>
    <property type="match status" value="1"/>
</dbReference>
<dbReference type="InterPro" id="IPR003819">
    <property type="entry name" value="TauD/TfdA-like"/>
</dbReference>
<evidence type="ECO:0000259" key="10">
    <source>
        <dbReference type="Pfam" id="PF02668"/>
    </source>
</evidence>